<keyword evidence="2" id="KW-0175">Coiled coil</keyword>
<evidence type="ECO:0000313" key="5">
    <source>
        <dbReference type="EMBL" id="KAG5593157.1"/>
    </source>
</evidence>
<name>A0A9J5XZ25_SOLCO</name>
<evidence type="ECO:0000256" key="1">
    <source>
        <dbReference type="ARBA" id="ARBA00005711"/>
    </source>
</evidence>
<evidence type="ECO:0000313" key="6">
    <source>
        <dbReference type="Proteomes" id="UP000824120"/>
    </source>
</evidence>
<dbReference type="EMBL" id="JACXVP010000008">
    <property type="protein sequence ID" value="KAG5593157.1"/>
    <property type="molecule type" value="Genomic_DNA"/>
</dbReference>
<dbReference type="InterPro" id="IPR005516">
    <property type="entry name" value="Remorin_C"/>
</dbReference>
<proteinExistence type="inferred from homology"/>
<gene>
    <name evidence="5" type="ORF">H5410_043671</name>
</gene>
<dbReference type="Proteomes" id="UP000824120">
    <property type="component" value="Chromosome 8"/>
</dbReference>
<feature type="coiled-coil region" evidence="2">
    <location>
        <begin position="83"/>
        <end position="132"/>
    </location>
</feature>
<comment type="similarity">
    <text evidence="1">Belongs to the remorin family.</text>
</comment>
<feature type="region of interest" description="Disordered" evidence="3">
    <location>
        <begin position="1"/>
        <end position="29"/>
    </location>
</feature>
<comment type="caution">
    <text evidence="5">The sequence shown here is derived from an EMBL/GenBank/DDBJ whole genome shotgun (WGS) entry which is preliminary data.</text>
</comment>
<dbReference type="PANTHER" id="PTHR31775">
    <property type="entry name" value="OS02G0117200 PROTEIN"/>
    <property type="match status" value="1"/>
</dbReference>
<dbReference type="OrthoDB" id="684343at2759"/>
<feature type="compositionally biased region" description="Basic and acidic residues" evidence="3">
    <location>
        <begin position="15"/>
        <end position="28"/>
    </location>
</feature>
<sequence>MVEEESSPLVSPQNYEHKNEEPNEKIEENNTLAIVPILDDKEKISSHVQERNRFWNSEKYRWLQGHRAIKKLSTVGSWENTKKASIEAELRLIQEELEKKKAEYAEKMKNKMAEIHREAEEKRAMIKAKEGEDILKVEEIAAKFRATGNMPKKFLRCFGY</sequence>
<evidence type="ECO:0000256" key="3">
    <source>
        <dbReference type="SAM" id="MobiDB-lite"/>
    </source>
</evidence>
<dbReference type="Pfam" id="PF03763">
    <property type="entry name" value="Remorin_C"/>
    <property type="match status" value="1"/>
</dbReference>
<dbReference type="PANTHER" id="PTHR31775:SF35">
    <property type="entry name" value="REMORIN-LIKE"/>
    <property type="match status" value="1"/>
</dbReference>
<keyword evidence="6" id="KW-1185">Reference proteome</keyword>
<protein>
    <recommendedName>
        <fullName evidence="4">Remorin C-terminal domain-containing protein</fullName>
    </recommendedName>
</protein>
<accession>A0A9J5XZ25</accession>
<evidence type="ECO:0000259" key="4">
    <source>
        <dbReference type="Pfam" id="PF03763"/>
    </source>
</evidence>
<organism evidence="5 6">
    <name type="scientific">Solanum commersonii</name>
    <name type="common">Commerson's wild potato</name>
    <name type="synonym">Commerson's nightshade</name>
    <dbReference type="NCBI Taxonomy" id="4109"/>
    <lineage>
        <taxon>Eukaryota</taxon>
        <taxon>Viridiplantae</taxon>
        <taxon>Streptophyta</taxon>
        <taxon>Embryophyta</taxon>
        <taxon>Tracheophyta</taxon>
        <taxon>Spermatophyta</taxon>
        <taxon>Magnoliopsida</taxon>
        <taxon>eudicotyledons</taxon>
        <taxon>Gunneridae</taxon>
        <taxon>Pentapetalae</taxon>
        <taxon>asterids</taxon>
        <taxon>lamiids</taxon>
        <taxon>Solanales</taxon>
        <taxon>Solanaceae</taxon>
        <taxon>Solanoideae</taxon>
        <taxon>Solaneae</taxon>
        <taxon>Solanum</taxon>
    </lineage>
</organism>
<dbReference type="AlphaFoldDB" id="A0A9J5XZ25"/>
<evidence type="ECO:0000256" key="2">
    <source>
        <dbReference type="SAM" id="Coils"/>
    </source>
</evidence>
<feature type="domain" description="Remorin C-terminal" evidence="4">
    <location>
        <begin position="66"/>
        <end position="153"/>
    </location>
</feature>
<reference evidence="5 6" key="1">
    <citation type="submission" date="2020-09" db="EMBL/GenBank/DDBJ databases">
        <title>De no assembly of potato wild relative species, Solanum commersonii.</title>
        <authorList>
            <person name="Cho K."/>
        </authorList>
    </citation>
    <scope>NUCLEOTIDE SEQUENCE [LARGE SCALE GENOMIC DNA]</scope>
    <source>
        <strain evidence="5">LZ3.2</strain>
        <tissue evidence="5">Leaf</tissue>
    </source>
</reference>